<sequence>MRRGSSKDIDGGGLYLDMRSNGARYWRMKYRFAGRERLLALDLYPEVSLAEARRHRNAARALLRDGIDPMAAKTYRKAEYVLDTYLIPTLRRRSITTMKSKDAADALAGIAAKAPALAAKARQYLGGIVNYAIREELRDDG</sequence>
<dbReference type="GO" id="GO:0015074">
    <property type="term" value="P:DNA integration"/>
    <property type="evidence" value="ECO:0007669"/>
    <property type="project" value="UniProtKB-KW"/>
</dbReference>
<dbReference type="Gene3D" id="3.30.160.390">
    <property type="entry name" value="Integrase, DNA-binding domain"/>
    <property type="match status" value="1"/>
</dbReference>
<dbReference type="OrthoDB" id="9795573at2"/>
<dbReference type="Proteomes" id="UP000070250">
    <property type="component" value="Chromosome"/>
</dbReference>
<dbReference type="PANTHER" id="PTHR30629">
    <property type="entry name" value="PROPHAGE INTEGRASE"/>
    <property type="match status" value="1"/>
</dbReference>
<name>A0A127F7E2_STEDE</name>
<reference evidence="4 5" key="1">
    <citation type="submission" date="2015-06" db="EMBL/GenBank/DDBJ databases">
        <title>A Comprehensive Approach to Explore the Metabolic and Phylogenetic Diversity of Bacterial Steroid Degradation in the Environment: Testosterone as an Example.</title>
        <authorList>
            <person name="Yang F.-C."/>
            <person name="Chen Y.-L."/>
            <person name="Yu C.-P."/>
            <person name="Tang S.-L."/>
            <person name="Wang P.-H."/>
            <person name="Ismail W."/>
            <person name="Wang C.-H."/>
            <person name="Yang C.-Y."/>
            <person name="Chiang Y.-R."/>
        </authorList>
    </citation>
    <scope>NUCLEOTIDE SEQUENCE [LARGE SCALE GENOMIC DNA]</scope>
    <source>
        <strain evidence="4 5">DSM 18526</strain>
    </source>
</reference>
<protein>
    <recommendedName>
        <fullName evidence="3">Integrase DNA-binding domain-containing protein</fullName>
    </recommendedName>
</protein>
<organism evidence="4 5">
    <name type="scientific">Steroidobacter denitrificans</name>
    <dbReference type="NCBI Taxonomy" id="465721"/>
    <lineage>
        <taxon>Bacteria</taxon>
        <taxon>Pseudomonadati</taxon>
        <taxon>Pseudomonadota</taxon>
        <taxon>Gammaproteobacteria</taxon>
        <taxon>Steroidobacterales</taxon>
        <taxon>Steroidobacteraceae</taxon>
        <taxon>Steroidobacter</taxon>
    </lineage>
</organism>
<dbReference type="InterPro" id="IPR011010">
    <property type="entry name" value="DNA_brk_join_enz"/>
</dbReference>
<dbReference type="InterPro" id="IPR050808">
    <property type="entry name" value="Phage_Integrase"/>
</dbReference>
<dbReference type="SUPFAM" id="SSF56349">
    <property type="entry name" value="DNA breaking-rejoining enzymes"/>
    <property type="match status" value="1"/>
</dbReference>
<dbReference type="GO" id="GO:0003677">
    <property type="term" value="F:DNA binding"/>
    <property type="evidence" value="ECO:0007669"/>
    <property type="project" value="InterPro"/>
</dbReference>
<dbReference type="InterPro" id="IPR025166">
    <property type="entry name" value="Integrase_DNA_bind_dom"/>
</dbReference>
<dbReference type="AlphaFoldDB" id="A0A127F7E2"/>
<evidence type="ECO:0000256" key="2">
    <source>
        <dbReference type="ARBA" id="ARBA00022908"/>
    </source>
</evidence>
<evidence type="ECO:0000256" key="1">
    <source>
        <dbReference type="ARBA" id="ARBA00008857"/>
    </source>
</evidence>
<gene>
    <name evidence="4" type="ORF">ACG33_04470</name>
</gene>
<keyword evidence="5" id="KW-1185">Reference proteome</keyword>
<feature type="domain" description="Integrase DNA-binding" evidence="3">
    <location>
        <begin position="9"/>
        <end position="73"/>
    </location>
</feature>
<dbReference type="InterPro" id="IPR038488">
    <property type="entry name" value="Integrase_DNA-bd_sf"/>
</dbReference>
<evidence type="ECO:0000259" key="3">
    <source>
        <dbReference type="Pfam" id="PF13356"/>
    </source>
</evidence>
<dbReference type="STRING" id="465721.ACG33_04470"/>
<evidence type="ECO:0000313" key="5">
    <source>
        <dbReference type="Proteomes" id="UP000070250"/>
    </source>
</evidence>
<dbReference type="EMBL" id="CP011971">
    <property type="protein sequence ID" value="AMN46372.1"/>
    <property type="molecule type" value="Genomic_DNA"/>
</dbReference>
<accession>A0A127F7E2</accession>
<evidence type="ECO:0000313" key="4">
    <source>
        <dbReference type="EMBL" id="AMN46372.1"/>
    </source>
</evidence>
<comment type="similarity">
    <text evidence="1">Belongs to the 'phage' integrase family.</text>
</comment>
<dbReference type="PANTHER" id="PTHR30629:SF2">
    <property type="entry name" value="PROPHAGE INTEGRASE INTS-RELATED"/>
    <property type="match status" value="1"/>
</dbReference>
<dbReference type="KEGG" id="sdf:ACG33_04470"/>
<proteinExistence type="inferred from homology"/>
<keyword evidence="2" id="KW-0229">DNA integration</keyword>
<dbReference type="Pfam" id="PF13356">
    <property type="entry name" value="Arm-DNA-bind_3"/>
    <property type="match status" value="1"/>
</dbReference>